<name>A0ABW0ADG9_9ACTN</name>
<keyword evidence="5" id="KW-1185">Reference proteome</keyword>
<dbReference type="InterPro" id="IPR033932">
    <property type="entry name" value="YtcJ-like"/>
</dbReference>
<dbReference type="PROSITE" id="PS51318">
    <property type="entry name" value="TAT"/>
    <property type="match status" value="1"/>
</dbReference>
<organism evidence="4 5">
    <name type="scientific">Streptomyces amakusaensis</name>
    <dbReference type="NCBI Taxonomy" id="67271"/>
    <lineage>
        <taxon>Bacteria</taxon>
        <taxon>Bacillati</taxon>
        <taxon>Actinomycetota</taxon>
        <taxon>Actinomycetes</taxon>
        <taxon>Kitasatosporales</taxon>
        <taxon>Streptomycetaceae</taxon>
        <taxon>Streptomyces</taxon>
    </lineage>
</organism>
<dbReference type="Proteomes" id="UP001596160">
    <property type="component" value="Unassembled WGS sequence"/>
</dbReference>
<dbReference type="InterPro" id="IPR013108">
    <property type="entry name" value="Amidohydro_3"/>
</dbReference>
<feature type="domain" description="Amidohydrolase 3" evidence="3">
    <location>
        <begin position="86"/>
        <end position="586"/>
    </location>
</feature>
<dbReference type="InterPro" id="IPR011059">
    <property type="entry name" value="Metal-dep_hydrolase_composite"/>
</dbReference>
<evidence type="ECO:0000313" key="4">
    <source>
        <dbReference type="EMBL" id="MFC5151797.1"/>
    </source>
</evidence>
<dbReference type="Pfam" id="PF07969">
    <property type="entry name" value="Amidohydro_3"/>
    <property type="match status" value="1"/>
</dbReference>
<dbReference type="EC" id="3.5.-.-" evidence="4"/>
<evidence type="ECO:0000313" key="5">
    <source>
        <dbReference type="Proteomes" id="UP001596160"/>
    </source>
</evidence>
<dbReference type="RefSeq" id="WP_344476337.1">
    <property type="nucleotide sequence ID" value="NZ_BAAASB010000006.1"/>
</dbReference>
<dbReference type="InterPro" id="IPR006311">
    <property type="entry name" value="TAT_signal"/>
</dbReference>
<evidence type="ECO:0000256" key="2">
    <source>
        <dbReference type="SAM" id="SignalP"/>
    </source>
</evidence>
<evidence type="ECO:0000256" key="1">
    <source>
        <dbReference type="SAM" id="MobiDB-lite"/>
    </source>
</evidence>
<feature type="chain" id="PRO_5046752993" evidence="2">
    <location>
        <begin position="25"/>
        <end position="625"/>
    </location>
</feature>
<comment type="caution">
    <text evidence="4">The sequence shown here is derived from an EMBL/GenBank/DDBJ whole genome shotgun (WGS) entry which is preliminary data.</text>
</comment>
<dbReference type="Gene3D" id="2.30.40.10">
    <property type="entry name" value="Urease, subunit C, domain 1"/>
    <property type="match status" value="1"/>
</dbReference>
<sequence length="625" mass="65519">MTSELPRRRLLTTATALTAATVLASPGKPAAAAPRRSAALVVHNARVVTGARGGMAEAVAVGRDGRIAGVGGSGEIRRRFAGRDTEVVDAGGGTVMSGIVDGHAHPVMAAVRSLSPSLGHRELTVGELRELVGGFLAAEPGREPDGWLVVEDWNPVGLLPAGTVAHHSILDALPTRRPVVLVGGDGHTALASRRALDLEGITAATPDPPGGEIVRGPGGEPTGLLKDEAKALVTGLVPDFPEAMVREACATVLARAAAQGVTTVFDAAVAHGELGAYAALARAGRLPQRVAVAVALDAETVKDPAGALEWARELRAAYRGVPGLSVGAVKVFLDGVIEHPDPTAALLEPYLDGEGRPTANRGELWATPAEFARLAVLFDRHGWQVHTHAIGDRAVRTALDGYEAALRANGRRGNRHTITHLQLVHPADLGRFQRLGVVANMQLQWAIRDTWTVDALLPYIGEQRHRRLYPARGLERAGAVLAGGSDWPVDPLAVWNQIRTAVDREGEGATQGPLHPELEGVSRAASLRAHTSGAAYQLRLERRTGRLTPGRRADLIVLDRDVTRVPVREISGTRVRLTLAGGVPVYEAESAAGKAVRAGTEAAARTGGNGGARHSVCAHGRDAKP</sequence>
<keyword evidence="2" id="KW-0732">Signal</keyword>
<feature type="signal peptide" evidence="2">
    <location>
        <begin position="1"/>
        <end position="24"/>
    </location>
</feature>
<dbReference type="GO" id="GO:0016787">
    <property type="term" value="F:hydrolase activity"/>
    <property type="evidence" value="ECO:0007669"/>
    <property type="project" value="UniProtKB-KW"/>
</dbReference>
<keyword evidence="4" id="KW-0378">Hydrolase</keyword>
<protein>
    <submittedName>
        <fullName evidence="4">Amidohydrolase</fullName>
        <ecNumber evidence="4">3.5.-.-</ecNumber>
    </submittedName>
</protein>
<evidence type="ECO:0000259" key="3">
    <source>
        <dbReference type="Pfam" id="PF07969"/>
    </source>
</evidence>
<dbReference type="Gene3D" id="3.10.310.70">
    <property type="match status" value="1"/>
</dbReference>
<gene>
    <name evidence="4" type="ORF">ACFPRH_08630</name>
</gene>
<dbReference type="SUPFAM" id="SSF51556">
    <property type="entry name" value="Metallo-dependent hydrolases"/>
    <property type="match status" value="1"/>
</dbReference>
<dbReference type="PANTHER" id="PTHR22642:SF2">
    <property type="entry name" value="PROTEIN LONG AFTER FAR-RED 3"/>
    <property type="match status" value="1"/>
</dbReference>
<dbReference type="InterPro" id="IPR032466">
    <property type="entry name" value="Metal_Hydrolase"/>
</dbReference>
<dbReference type="EMBL" id="JBHSKP010000004">
    <property type="protein sequence ID" value="MFC5151797.1"/>
    <property type="molecule type" value="Genomic_DNA"/>
</dbReference>
<proteinExistence type="predicted"/>
<feature type="region of interest" description="Disordered" evidence="1">
    <location>
        <begin position="604"/>
        <end position="625"/>
    </location>
</feature>
<dbReference type="SUPFAM" id="SSF51338">
    <property type="entry name" value="Composite domain of metallo-dependent hydrolases"/>
    <property type="match status" value="1"/>
</dbReference>
<dbReference type="PANTHER" id="PTHR22642">
    <property type="entry name" value="IMIDAZOLONEPROPIONASE"/>
    <property type="match status" value="1"/>
</dbReference>
<accession>A0ABW0ADG9</accession>
<reference evidence="5" key="1">
    <citation type="journal article" date="2019" name="Int. J. Syst. Evol. Microbiol.">
        <title>The Global Catalogue of Microorganisms (GCM) 10K type strain sequencing project: providing services to taxonomists for standard genome sequencing and annotation.</title>
        <authorList>
            <consortium name="The Broad Institute Genomics Platform"/>
            <consortium name="The Broad Institute Genome Sequencing Center for Infectious Disease"/>
            <person name="Wu L."/>
            <person name="Ma J."/>
        </authorList>
    </citation>
    <scope>NUCLEOTIDE SEQUENCE [LARGE SCALE GENOMIC DNA]</scope>
    <source>
        <strain evidence="5">PCU 266</strain>
    </source>
</reference>
<dbReference type="CDD" id="cd01300">
    <property type="entry name" value="YtcJ_like"/>
    <property type="match status" value="1"/>
</dbReference>
<dbReference type="Gene3D" id="3.20.20.140">
    <property type="entry name" value="Metal-dependent hydrolases"/>
    <property type="match status" value="1"/>
</dbReference>